<feature type="region of interest" description="Disordered" evidence="1">
    <location>
        <begin position="523"/>
        <end position="578"/>
    </location>
</feature>
<evidence type="ECO:0000256" key="1">
    <source>
        <dbReference type="SAM" id="MobiDB-lite"/>
    </source>
</evidence>
<feature type="compositionally biased region" description="Pro residues" evidence="1">
    <location>
        <begin position="526"/>
        <end position="539"/>
    </location>
</feature>
<dbReference type="AlphaFoldDB" id="A0A7S4R5Z0"/>
<dbReference type="InterPro" id="IPR001478">
    <property type="entry name" value="PDZ"/>
</dbReference>
<feature type="region of interest" description="Disordered" evidence="1">
    <location>
        <begin position="221"/>
        <end position="251"/>
    </location>
</feature>
<dbReference type="EMBL" id="HBNR01042608">
    <property type="protein sequence ID" value="CAE4602315.1"/>
    <property type="molecule type" value="Transcribed_RNA"/>
</dbReference>
<feature type="region of interest" description="Disordered" evidence="1">
    <location>
        <begin position="1"/>
        <end position="106"/>
    </location>
</feature>
<accession>A0A7S4R5Z0</accession>
<feature type="compositionally biased region" description="Acidic residues" evidence="1">
    <location>
        <begin position="87"/>
        <end position="97"/>
    </location>
</feature>
<gene>
    <name evidence="3" type="ORF">AMON00008_LOCUS29633</name>
</gene>
<evidence type="ECO:0000313" key="3">
    <source>
        <dbReference type="EMBL" id="CAE4602315.1"/>
    </source>
</evidence>
<feature type="region of interest" description="Disordered" evidence="1">
    <location>
        <begin position="265"/>
        <end position="366"/>
    </location>
</feature>
<dbReference type="PROSITE" id="PS50106">
    <property type="entry name" value="PDZ"/>
    <property type="match status" value="1"/>
</dbReference>
<protein>
    <recommendedName>
        <fullName evidence="2">PDZ domain-containing protein</fullName>
    </recommendedName>
</protein>
<dbReference type="Pfam" id="PF00595">
    <property type="entry name" value="PDZ"/>
    <property type="match status" value="1"/>
</dbReference>
<proteinExistence type="predicted"/>
<sequence>MSLPLPEEAGSQRACNRERGPPSAASDDTCAPSHEFEQECASSSMSLEAQAGAGSTRHAETPLERESAADVAATPYWRPDCGTPGSAEDELDDDLEEGDHALCVPEELEGRLGLPITSLLQWSQQDEEPQRLQDFRATDEESGPGARLQALPPSELQGGMDRAAVLPPPPPPPPLPRGVAGPFGRAAPSGDGDGPLTGDMASDPLHNVLHWMEIADVDESRAGYQSTQGSRCPSGRGHASGSTEGRLSGRRGYNCLGENAGAGSELSFGSNGESFPDVPSEVQDENEHSCPGIPQDEETRPRPPPYAAHVALIRWSDTGNGDPSKEDEDLPRMPPPRSGGSTTGADSALPSQCAPRASSSPAIVDREEDEWMARKKLTGAIGRLVHYREGQRPVDDILGLTRTRYGRIKVTALRKNGTAQSAGVEVGDQLISIDGQRPSDHSVAEAIRTSLKAPSTLIFMGFAGKLQAEVRVRQPDEPRCGLPHFADVAIAAYDRRVNSHVELCNAVVFQTPGTSLLLEVDSEATAPPPQRLPLTPPAEPAAAQAPYAAPEPQRHAVGAGERSTPDAPAPDSLAANAEAAAARGVSRVYELQREEAKRLVSSVRRAVRTGTPIGV</sequence>
<feature type="compositionally biased region" description="Low complexity" evidence="1">
    <location>
        <begin position="540"/>
        <end position="551"/>
    </location>
</feature>
<dbReference type="SUPFAM" id="SSF50156">
    <property type="entry name" value="PDZ domain-like"/>
    <property type="match status" value="1"/>
</dbReference>
<feature type="compositionally biased region" description="Low complexity" evidence="1">
    <location>
        <begin position="565"/>
        <end position="578"/>
    </location>
</feature>
<evidence type="ECO:0000259" key="2">
    <source>
        <dbReference type="PROSITE" id="PS50106"/>
    </source>
</evidence>
<organism evidence="3">
    <name type="scientific">Alexandrium monilatum</name>
    <dbReference type="NCBI Taxonomy" id="311494"/>
    <lineage>
        <taxon>Eukaryota</taxon>
        <taxon>Sar</taxon>
        <taxon>Alveolata</taxon>
        <taxon>Dinophyceae</taxon>
        <taxon>Gonyaulacales</taxon>
        <taxon>Pyrocystaceae</taxon>
        <taxon>Alexandrium</taxon>
    </lineage>
</organism>
<dbReference type="InterPro" id="IPR036034">
    <property type="entry name" value="PDZ_sf"/>
</dbReference>
<dbReference type="Gene3D" id="2.30.42.10">
    <property type="match status" value="1"/>
</dbReference>
<feature type="compositionally biased region" description="Basic and acidic residues" evidence="1">
    <location>
        <begin position="57"/>
        <end position="68"/>
    </location>
</feature>
<feature type="region of interest" description="Disordered" evidence="1">
    <location>
        <begin position="137"/>
        <end position="201"/>
    </location>
</feature>
<name>A0A7S4R5Z0_9DINO</name>
<feature type="compositionally biased region" description="Pro residues" evidence="1">
    <location>
        <begin position="166"/>
        <end position="176"/>
    </location>
</feature>
<feature type="domain" description="PDZ" evidence="2">
    <location>
        <begin position="384"/>
        <end position="450"/>
    </location>
</feature>
<reference evidence="3" key="1">
    <citation type="submission" date="2021-01" db="EMBL/GenBank/DDBJ databases">
        <authorList>
            <person name="Corre E."/>
            <person name="Pelletier E."/>
            <person name="Niang G."/>
            <person name="Scheremetjew M."/>
            <person name="Finn R."/>
            <person name="Kale V."/>
            <person name="Holt S."/>
            <person name="Cochrane G."/>
            <person name="Meng A."/>
            <person name="Brown T."/>
            <person name="Cohen L."/>
        </authorList>
    </citation>
    <scope>NUCLEOTIDE SEQUENCE</scope>
    <source>
        <strain evidence="3">CCMP3105</strain>
    </source>
</reference>